<protein>
    <submittedName>
        <fullName evidence="1">Uncharacterized protein</fullName>
    </submittedName>
</protein>
<accession>A0ABP9X740</accession>
<gene>
    <name evidence="1" type="ORF">Hgul01_05034</name>
</gene>
<evidence type="ECO:0000313" key="2">
    <source>
        <dbReference type="Proteomes" id="UP001428290"/>
    </source>
</evidence>
<sequence length="84" mass="10389">MTTRWFADRMTRYQLLHTHPDWSNRQFAVATQRSRAVKRLKPKRLLGGMMPFEQLVNQLCDQCRQERFRLRNHQPARTRKHWLR</sequence>
<name>A0ABP9X740_9CHLR</name>
<comment type="caution">
    <text evidence="1">The sequence shown here is derived from an EMBL/GenBank/DDBJ whole genome shotgun (WGS) entry which is preliminary data.</text>
</comment>
<dbReference type="RefSeq" id="WP_345724786.1">
    <property type="nucleotide sequence ID" value="NZ_BAABRU010000036.1"/>
</dbReference>
<reference evidence="1 2" key="1">
    <citation type="submission" date="2024-02" db="EMBL/GenBank/DDBJ databases">
        <title>Herpetosiphon gulosus NBRC 112829.</title>
        <authorList>
            <person name="Ichikawa N."/>
            <person name="Katano-Makiyama Y."/>
            <person name="Hidaka K."/>
        </authorList>
    </citation>
    <scope>NUCLEOTIDE SEQUENCE [LARGE SCALE GENOMIC DNA]</scope>
    <source>
        <strain evidence="1 2">NBRC 112829</strain>
    </source>
</reference>
<keyword evidence="2" id="KW-1185">Reference proteome</keyword>
<dbReference type="Proteomes" id="UP001428290">
    <property type="component" value="Unassembled WGS sequence"/>
</dbReference>
<dbReference type="EMBL" id="BAABRU010000036">
    <property type="protein sequence ID" value="GAA5531209.1"/>
    <property type="molecule type" value="Genomic_DNA"/>
</dbReference>
<proteinExistence type="predicted"/>
<organism evidence="1 2">
    <name type="scientific">Herpetosiphon gulosus</name>
    <dbReference type="NCBI Taxonomy" id="1973496"/>
    <lineage>
        <taxon>Bacteria</taxon>
        <taxon>Bacillati</taxon>
        <taxon>Chloroflexota</taxon>
        <taxon>Chloroflexia</taxon>
        <taxon>Herpetosiphonales</taxon>
        <taxon>Herpetosiphonaceae</taxon>
        <taxon>Herpetosiphon</taxon>
    </lineage>
</organism>
<evidence type="ECO:0000313" key="1">
    <source>
        <dbReference type="EMBL" id="GAA5531209.1"/>
    </source>
</evidence>